<dbReference type="Proteomes" id="UP001262889">
    <property type="component" value="Unassembled WGS sequence"/>
</dbReference>
<dbReference type="Gene3D" id="3.40.50.2300">
    <property type="match status" value="1"/>
</dbReference>
<sequence>MKKVLLIEDDVTVRENTAELLELSDYDVLTASNGRQGVEKAKANLPDIIVCDIMMPEMDGYGVLQELSKNEETINIPFIFLSAKTEHKDIRKGMDLGADDYLTKPFEEEDLLSAIESRLAKVSILNSFKREKKETAPVAGNTGLKGIEDLRSILANYELLEFKKGDNIYEPGRQSSYFYLVKRGVVKVHRIDSQGKELITELFKEDDFFGNMSFNSAASYEDFATAMEDTQLYAVSKEELHKILANNGRVTLELVEVLSNNLSGLKEQLMGMAYGSVRKKTANTILLFAEKIKKHPLKSIRISRADLAGVAGMAPESLIRTLSDFKKEGMIEIEGRNIKLLDSQALRAVV</sequence>
<proteinExistence type="predicted"/>
<dbReference type="InterPro" id="IPR001789">
    <property type="entry name" value="Sig_transdc_resp-reg_receiver"/>
</dbReference>
<dbReference type="InterPro" id="IPR000595">
    <property type="entry name" value="cNMP-bd_dom"/>
</dbReference>
<feature type="domain" description="HTH crp-type" evidence="9">
    <location>
        <begin position="275"/>
        <end position="344"/>
    </location>
</feature>
<dbReference type="CDD" id="cd17574">
    <property type="entry name" value="REC_OmpR"/>
    <property type="match status" value="1"/>
</dbReference>
<evidence type="ECO:0000256" key="5">
    <source>
        <dbReference type="ARBA" id="ARBA00023163"/>
    </source>
</evidence>
<dbReference type="SMART" id="SM00419">
    <property type="entry name" value="HTH_CRP"/>
    <property type="match status" value="1"/>
</dbReference>
<evidence type="ECO:0000313" key="10">
    <source>
        <dbReference type="EMBL" id="MDT0643397.1"/>
    </source>
</evidence>
<dbReference type="SMART" id="SM00448">
    <property type="entry name" value="REC"/>
    <property type="match status" value="1"/>
</dbReference>
<evidence type="ECO:0000256" key="4">
    <source>
        <dbReference type="ARBA" id="ARBA00023125"/>
    </source>
</evidence>
<keyword evidence="2" id="KW-0902">Two-component regulatory system</keyword>
<dbReference type="InterPro" id="IPR039420">
    <property type="entry name" value="WalR-like"/>
</dbReference>
<evidence type="ECO:0000313" key="11">
    <source>
        <dbReference type="Proteomes" id="UP001262889"/>
    </source>
</evidence>
<evidence type="ECO:0000259" key="9">
    <source>
        <dbReference type="PROSITE" id="PS51063"/>
    </source>
</evidence>
<dbReference type="SMART" id="SM00100">
    <property type="entry name" value="cNMP"/>
    <property type="match status" value="1"/>
</dbReference>
<dbReference type="InterPro" id="IPR012318">
    <property type="entry name" value="HTH_CRP"/>
</dbReference>
<dbReference type="PROSITE" id="PS50042">
    <property type="entry name" value="CNMP_BINDING_3"/>
    <property type="match status" value="1"/>
</dbReference>
<dbReference type="InterPro" id="IPR036390">
    <property type="entry name" value="WH_DNA-bd_sf"/>
</dbReference>
<dbReference type="RefSeq" id="WP_311535017.1">
    <property type="nucleotide sequence ID" value="NZ_JAVRHQ010000012.1"/>
</dbReference>
<keyword evidence="1 6" id="KW-0597">Phosphoprotein</keyword>
<evidence type="ECO:0000256" key="1">
    <source>
        <dbReference type="ARBA" id="ARBA00022553"/>
    </source>
</evidence>
<dbReference type="Pfam" id="PF00027">
    <property type="entry name" value="cNMP_binding"/>
    <property type="match status" value="1"/>
</dbReference>
<dbReference type="Pfam" id="PF00072">
    <property type="entry name" value="Response_reg"/>
    <property type="match status" value="1"/>
</dbReference>
<dbReference type="PANTHER" id="PTHR48111">
    <property type="entry name" value="REGULATOR OF RPOS"/>
    <property type="match status" value="1"/>
</dbReference>
<comment type="caution">
    <text evidence="10">The sequence shown here is derived from an EMBL/GenBank/DDBJ whole genome shotgun (WGS) entry which is preliminary data.</text>
</comment>
<dbReference type="Gene3D" id="1.10.10.10">
    <property type="entry name" value="Winged helix-like DNA-binding domain superfamily/Winged helix DNA-binding domain"/>
    <property type="match status" value="1"/>
</dbReference>
<evidence type="ECO:0000259" key="7">
    <source>
        <dbReference type="PROSITE" id="PS50042"/>
    </source>
</evidence>
<dbReference type="CDD" id="cd00038">
    <property type="entry name" value="CAP_ED"/>
    <property type="match status" value="1"/>
</dbReference>
<dbReference type="InterPro" id="IPR014710">
    <property type="entry name" value="RmlC-like_jellyroll"/>
</dbReference>
<dbReference type="EMBL" id="JAVRHQ010000012">
    <property type="protein sequence ID" value="MDT0643397.1"/>
    <property type="molecule type" value="Genomic_DNA"/>
</dbReference>
<feature type="modified residue" description="4-aspartylphosphate" evidence="6">
    <location>
        <position position="52"/>
    </location>
</feature>
<dbReference type="InterPro" id="IPR011006">
    <property type="entry name" value="CheY-like_superfamily"/>
</dbReference>
<dbReference type="Gene3D" id="2.60.120.10">
    <property type="entry name" value="Jelly Rolls"/>
    <property type="match status" value="1"/>
</dbReference>
<evidence type="ECO:0000256" key="6">
    <source>
        <dbReference type="PROSITE-ProRule" id="PRU00169"/>
    </source>
</evidence>
<gene>
    <name evidence="10" type="ORF">RM553_11195</name>
</gene>
<keyword evidence="3" id="KW-0805">Transcription regulation</keyword>
<keyword evidence="4" id="KW-0238">DNA-binding</keyword>
<name>A0ABU3CAN7_9FLAO</name>
<dbReference type="SUPFAM" id="SSF51206">
    <property type="entry name" value="cAMP-binding domain-like"/>
    <property type="match status" value="1"/>
</dbReference>
<evidence type="ECO:0000259" key="8">
    <source>
        <dbReference type="PROSITE" id="PS50110"/>
    </source>
</evidence>
<dbReference type="SUPFAM" id="SSF46785">
    <property type="entry name" value="Winged helix' DNA-binding domain"/>
    <property type="match status" value="1"/>
</dbReference>
<dbReference type="InterPro" id="IPR018490">
    <property type="entry name" value="cNMP-bd_dom_sf"/>
</dbReference>
<accession>A0ABU3CAN7</accession>
<dbReference type="InterPro" id="IPR036388">
    <property type="entry name" value="WH-like_DNA-bd_sf"/>
</dbReference>
<dbReference type="PROSITE" id="PS50110">
    <property type="entry name" value="RESPONSE_REGULATORY"/>
    <property type="match status" value="1"/>
</dbReference>
<feature type="domain" description="Cyclic nucleotide-binding" evidence="7">
    <location>
        <begin position="148"/>
        <end position="261"/>
    </location>
</feature>
<dbReference type="Pfam" id="PF13545">
    <property type="entry name" value="HTH_Crp_2"/>
    <property type="match status" value="1"/>
</dbReference>
<evidence type="ECO:0000256" key="3">
    <source>
        <dbReference type="ARBA" id="ARBA00023015"/>
    </source>
</evidence>
<organism evidence="10 11">
    <name type="scientific">Autumnicola tepida</name>
    <dbReference type="NCBI Taxonomy" id="3075595"/>
    <lineage>
        <taxon>Bacteria</taxon>
        <taxon>Pseudomonadati</taxon>
        <taxon>Bacteroidota</taxon>
        <taxon>Flavobacteriia</taxon>
        <taxon>Flavobacteriales</taxon>
        <taxon>Flavobacteriaceae</taxon>
        <taxon>Autumnicola</taxon>
    </lineage>
</organism>
<dbReference type="PROSITE" id="PS51063">
    <property type="entry name" value="HTH_CRP_2"/>
    <property type="match status" value="1"/>
</dbReference>
<protein>
    <submittedName>
        <fullName evidence="10">Response regulator</fullName>
    </submittedName>
</protein>
<evidence type="ECO:0000256" key="2">
    <source>
        <dbReference type="ARBA" id="ARBA00023012"/>
    </source>
</evidence>
<feature type="domain" description="Response regulatory" evidence="8">
    <location>
        <begin position="3"/>
        <end position="119"/>
    </location>
</feature>
<dbReference type="SUPFAM" id="SSF52172">
    <property type="entry name" value="CheY-like"/>
    <property type="match status" value="1"/>
</dbReference>
<keyword evidence="5" id="KW-0804">Transcription</keyword>
<dbReference type="PANTHER" id="PTHR48111:SF1">
    <property type="entry name" value="TWO-COMPONENT RESPONSE REGULATOR ORR33"/>
    <property type="match status" value="1"/>
</dbReference>
<reference evidence="10 11" key="1">
    <citation type="submission" date="2023-09" db="EMBL/GenBank/DDBJ databases">
        <authorList>
            <person name="Rey-Velasco X."/>
        </authorList>
    </citation>
    <scope>NUCLEOTIDE SEQUENCE [LARGE SCALE GENOMIC DNA]</scope>
    <source>
        <strain evidence="10 11">F363</strain>
    </source>
</reference>
<keyword evidence="11" id="KW-1185">Reference proteome</keyword>